<dbReference type="PROSITE" id="PS51318">
    <property type="entry name" value="TAT"/>
    <property type="match status" value="1"/>
</dbReference>
<sequence>MNETSTRTTRSRRPLIIAAALVVVLAVLGWLLWPGSAQAVALRSGTERHLVTLTLERVRLGDTAVDVAVTDRAGAPTAHATVTLQATQLLMGHAGPPVALTAAGDGRFHADSVSLMMTGPWELRLTIDAHGGVDQITVPLWVGN</sequence>
<gene>
    <name evidence="1" type="ORF">FG87_16265</name>
</gene>
<evidence type="ECO:0000313" key="1">
    <source>
        <dbReference type="EMBL" id="KIA63933.1"/>
    </source>
</evidence>
<keyword evidence="2" id="KW-1185">Reference proteome</keyword>
<dbReference type="Pfam" id="PF05751">
    <property type="entry name" value="FixH"/>
    <property type="match status" value="1"/>
</dbReference>
<dbReference type="EMBL" id="JNFP01000017">
    <property type="protein sequence ID" value="KIA63933.1"/>
    <property type="molecule type" value="Genomic_DNA"/>
</dbReference>
<organism evidence="1 2">
    <name type="scientific">Nocardia vulneris</name>
    <dbReference type="NCBI Taxonomy" id="1141657"/>
    <lineage>
        <taxon>Bacteria</taxon>
        <taxon>Bacillati</taxon>
        <taxon>Actinomycetota</taxon>
        <taxon>Actinomycetes</taxon>
        <taxon>Mycobacteriales</taxon>
        <taxon>Nocardiaceae</taxon>
        <taxon>Nocardia</taxon>
    </lineage>
</organism>
<comment type="caution">
    <text evidence="1">The sequence shown here is derived from an EMBL/GenBank/DDBJ whole genome shotgun (WGS) entry which is preliminary data.</text>
</comment>
<protein>
    <recommendedName>
        <fullName evidence="3">YtkA-like domain-containing protein</fullName>
    </recommendedName>
</protein>
<name>A0ABR4ZEW8_9NOCA</name>
<dbReference type="InterPro" id="IPR008620">
    <property type="entry name" value="FixH"/>
</dbReference>
<reference evidence="1 2" key="1">
    <citation type="journal article" date="2014" name="Int. J. Syst. Evol. Microbiol.">
        <title>Nocardia vulneris sp. nov., isolated from wounds of human patients in North America.</title>
        <authorList>
            <person name="Lasker B.A."/>
            <person name="Bell M."/>
            <person name="Klenk H.P."/>
            <person name="Sproer C."/>
            <person name="Schumann C."/>
            <person name="Schumann P."/>
            <person name="Brown J.M."/>
        </authorList>
    </citation>
    <scope>NUCLEOTIDE SEQUENCE [LARGE SCALE GENOMIC DNA]</scope>
    <source>
        <strain evidence="1 2">W9851</strain>
    </source>
</reference>
<proteinExistence type="predicted"/>
<dbReference type="Proteomes" id="UP000031364">
    <property type="component" value="Unassembled WGS sequence"/>
</dbReference>
<dbReference type="InterPro" id="IPR006311">
    <property type="entry name" value="TAT_signal"/>
</dbReference>
<dbReference type="RefSeq" id="WP_043670898.1">
    <property type="nucleotide sequence ID" value="NZ_BDCI01000017.1"/>
</dbReference>
<evidence type="ECO:0008006" key="3">
    <source>
        <dbReference type="Google" id="ProtNLM"/>
    </source>
</evidence>
<accession>A0ABR4ZEW8</accession>
<evidence type="ECO:0000313" key="2">
    <source>
        <dbReference type="Proteomes" id="UP000031364"/>
    </source>
</evidence>